<dbReference type="InterPro" id="IPR011681">
    <property type="entry name" value="GcrA"/>
</dbReference>
<dbReference type="Pfam" id="PF07750">
    <property type="entry name" value="GcrA"/>
    <property type="match status" value="1"/>
</dbReference>
<protein>
    <submittedName>
        <fullName evidence="1">GcrA cell cycle regulator</fullName>
    </submittedName>
</protein>
<reference evidence="2" key="1">
    <citation type="submission" date="2016-11" db="EMBL/GenBank/DDBJ databases">
        <authorList>
            <person name="Varghese N."/>
            <person name="Submissions S."/>
        </authorList>
    </citation>
    <scope>NUCLEOTIDE SEQUENCE [LARGE SCALE GENOMIC DNA]</scope>
    <source>
        <strain evidence="2">GAS401</strain>
    </source>
</reference>
<dbReference type="Proteomes" id="UP000184096">
    <property type="component" value="Chromosome I"/>
</dbReference>
<accession>A0A1M7UFK1</accession>
<name>A0A1M7UFK1_9BRAD</name>
<dbReference type="EMBL" id="LT670849">
    <property type="protein sequence ID" value="SHN81627.1"/>
    <property type="molecule type" value="Genomic_DNA"/>
</dbReference>
<evidence type="ECO:0000313" key="1">
    <source>
        <dbReference type="EMBL" id="SHN81627.1"/>
    </source>
</evidence>
<gene>
    <name evidence="1" type="ORF">SAMN05444170_4806</name>
</gene>
<dbReference type="RefSeq" id="WP_072821587.1">
    <property type="nucleotide sequence ID" value="NZ_LT670849.1"/>
</dbReference>
<dbReference type="AlphaFoldDB" id="A0A1M7UFK1"/>
<dbReference type="OrthoDB" id="8252039at2"/>
<keyword evidence="2" id="KW-1185">Reference proteome</keyword>
<organism evidence="1 2">
    <name type="scientific">Bradyrhizobium erythrophlei</name>
    <dbReference type="NCBI Taxonomy" id="1437360"/>
    <lineage>
        <taxon>Bacteria</taxon>
        <taxon>Pseudomonadati</taxon>
        <taxon>Pseudomonadota</taxon>
        <taxon>Alphaproteobacteria</taxon>
        <taxon>Hyphomicrobiales</taxon>
        <taxon>Nitrobacteraceae</taxon>
        <taxon>Bradyrhizobium</taxon>
    </lineage>
</organism>
<evidence type="ECO:0000313" key="2">
    <source>
        <dbReference type="Proteomes" id="UP000184096"/>
    </source>
</evidence>
<proteinExistence type="predicted"/>
<sequence>MQSTWEEAHSVALRAYLDKGLSFSEIARALNQQFGTAYTRNAAIGRARRLGLSVPLRPPSDSVMGSPKRPDARRICQSRARKVGHVRPKPSTVERAEALQLRCVAITPRHLLLVDLEANDCRYPYGGDVEGEPFTFCGHPRHEGSSYCLSHFHLTNLPEADTEPAARAKTALRLVEAA</sequence>